<name>A0A1L7WRM8_9HELO</name>
<accession>A0A1L7WRM8</accession>
<feature type="region of interest" description="Disordered" evidence="1">
    <location>
        <begin position="1"/>
        <end position="20"/>
    </location>
</feature>
<evidence type="ECO:0000313" key="4">
    <source>
        <dbReference type="Proteomes" id="UP000184330"/>
    </source>
</evidence>
<evidence type="ECO:0000313" key="3">
    <source>
        <dbReference type="EMBL" id="CZR55428.1"/>
    </source>
</evidence>
<keyword evidence="2" id="KW-0472">Membrane</keyword>
<evidence type="ECO:0000256" key="2">
    <source>
        <dbReference type="SAM" id="Phobius"/>
    </source>
</evidence>
<dbReference type="Proteomes" id="UP000184330">
    <property type="component" value="Unassembled WGS sequence"/>
</dbReference>
<keyword evidence="2" id="KW-0812">Transmembrane</keyword>
<dbReference type="OrthoDB" id="5428890at2759"/>
<reference evidence="3 4" key="1">
    <citation type="submission" date="2016-03" db="EMBL/GenBank/DDBJ databases">
        <authorList>
            <person name="Ploux O."/>
        </authorList>
    </citation>
    <scope>NUCLEOTIDE SEQUENCE [LARGE SCALE GENOMIC DNA]</scope>
    <source>
        <strain evidence="3 4">UAMH 11012</strain>
    </source>
</reference>
<dbReference type="AlphaFoldDB" id="A0A1L7WRM8"/>
<protein>
    <submittedName>
        <fullName evidence="3">Uncharacterized protein</fullName>
    </submittedName>
</protein>
<keyword evidence="4" id="KW-1185">Reference proteome</keyword>
<feature type="transmembrane region" description="Helical" evidence="2">
    <location>
        <begin position="465"/>
        <end position="486"/>
    </location>
</feature>
<sequence length="505" mass="57760">MVDDIELGDQRGERKSPWRPTSFTFRRSTTLGTALTSRVPTTEYEFFGNLPTLTSEEITGQWKLIIFIIGHDMPKGPLATACQWYSQYLQMKFTETWHLLAPSLEGLEDSSKGPRAGDLVVVYHFVYTIAQLLSTRRNATLVEIVDELDNNSLLKPQGDEERAKPNQIVFAIVGWLSMLYEAVSHPKPDKLEVRKTSTSSSGQRNDLVTRKYLSFGQGFEYIDVPLYTMLGKFGYLIPMARIHSIRQPGFSHHGQSGIVQVHSVCFDTLHQIAGLKIEWVSSLALHLELDSGKKTLKLFQFPSFCRMMMVDRKKHLLSRLLNDHADSQCEDVNAADIPTDEFFEEILRSYRLIFGQDERSWKGFTKMLTGLEENHEQGMTSWACDPLLRVLCGQSSSSTEARYIYEELDNNQPTTYYTLDEFPFFGKRLMELAEFDNQHQPQTVMSLLNDRRDIAARFNLRSTQLLVLFATVTILLMVLSLCFQIWQVVLAKQQLQQASSPSFST</sequence>
<keyword evidence="2" id="KW-1133">Transmembrane helix</keyword>
<proteinExistence type="predicted"/>
<organism evidence="3 4">
    <name type="scientific">Phialocephala subalpina</name>
    <dbReference type="NCBI Taxonomy" id="576137"/>
    <lineage>
        <taxon>Eukaryota</taxon>
        <taxon>Fungi</taxon>
        <taxon>Dikarya</taxon>
        <taxon>Ascomycota</taxon>
        <taxon>Pezizomycotina</taxon>
        <taxon>Leotiomycetes</taxon>
        <taxon>Helotiales</taxon>
        <taxon>Mollisiaceae</taxon>
        <taxon>Phialocephala</taxon>
        <taxon>Phialocephala fortinii species complex</taxon>
    </lineage>
</organism>
<evidence type="ECO:0000256" key="1">
    <source>
        <dbReference type="SAM" id="MobiDB-lite"/>
    </source>
</evidence>
<dbReference type="EMBL" id="FJOG01000006">
    <property type="protein sequence ID" value="CZR55428.1"/>
    <property type="molecule type" value="Genomic_DNA"/>
</dbReference>
<gene>
    <name evidence="3" type="ORF">PAC_05316</name>
</gene>